<dbReference type="SUPFAM" id="SSF51161">
    <property type="entry name" value="Trimeric LpxA-like enzymes"/>
    <property type="match status" value="1"/>
</dbReference>
<keyword evidence="8" id="KW-1185">Reference proteome</keyword>
<evidence type="ECO:0000256" key="4">
    <source>
        <dbReference type="ARBA" id="ARBA00034706"/>
    </source>
</evidence>
<evidence type="ECO:0000256" key="1">
    <source>
        <dbReference type="ARBA" id="ARBA00004245"/>
    </source>
</evidence>
<feature type="region of interest" description="Disordered" evidence="6">
    <location>
        <begin position="129"/>
        <end position="185"/>
    </location>
</feature>
<evidence type="ECO:0000256" key="2">
    <source>
        <dbReference type="ARBA" id="ARBA00022490"/>
    </source>
</evidence>
<dbReference type="InterPro" id="IPR011004">
    <property type="entry name" value="Trimer_LpxA-like_sf"/>
</dbReference>
<evidence type="ECO:0000256" key="6">
    <source>
        <dbReference type="SAM" id="MobiDB-lite"/>
    </source>
</evidence>
<proteinExistence type="inferred from homology"/>
<dbReference type="InterPro" id="IPR047125">
    <property type="entry name" value="DCTN5"/>
</dbReference>
<dbReference type="Gene3D" id="2.160.10.10">
    <property type="entry name" value="Hexapeptide repeat proteins"/>
    <property type="match status" value="1"/>
</dbReference>
<feature type="compositionally biased region" description="Polar residues" evidence="6">
    <location>
        <begin position="157"/>
        <end position="171"/>
    </location>
</feature>
<dbReference type="Pfam" id="PF07004">
    <property type="entry name" value="SHIPPO-rpt"/>
    <property type="match status" value="4"/>
</dbReference>
<evidence type="ECO:0000313" key="7">
    <source>
        <dbReference type="EMBL" id="KAK1944795.1"/>
    </source>
</evidence>
<evidence type="ECO:0000256" key="3">
    <source>
        <dbReference type="ARBA" id="ARBA00023212"/>
    </source>
</evidence>
<dbReference type="GO" id="GO:0005869">
    <property type="term" value="C:dynactin complex"/>
    <property type="evidence" value="ECO:0007669"/>
    <property type="project" value="TreeGrafter"/>
</dbReference>
<comment type="similarity">
    <text evidence="4">Belongs to the dynactin subunits 5/6 family. Dynactin subunit 5 subfamily.</text>
</comment>
<gene>
    <name evidence="7" type="ORF">P3T76_003328</name>
</gene>
<evidence type="ECO:0000256" key="5">
    <source>
        <dbReference type="ARBA" id="ARBA00034865"/>
    </source>
</evidence>
<comment type="caution">
    <text evidence="7">The sequence shown here is derived from an EMBL/GenBank/DDBJ whole genome shotgun (WGS) entry which is preliminary data.</text>
</comment>
<organism evidence="7 8">
    <name type="scientific">Phytophthora citrophthora</name>
    <dbReference type="NCBI Taxonomy" id="4793"/>
    <lineage>
        <taxon>Eukaryota</taxon>
        <taxon>Sar</taxon>
        <taxon>Stramenopiles</taxon>
        <taxon>Oomycota</taxon>
        <taxon>Peronosporomycetes</taxon>
        <taxon>Peronosporales</taxon>
        <taxon>Peronosporaceae</taxon>
        <taxon>Phytophthora</taxon>
    </lineage>
</organism>
<dbReference type="Proteomes" id="UP001259832">
    <property type="component" value="Unassembled WGS sequence"/>
</dbReference>
<accession>A0AAD9LPJ3</accession>
<dbReference type="PANTHER" id="PTHR46126:SF1">
    <property type="entry name" value="DYNACTIN SUBUNIT 5"/>
    <property type="match status" value="1"/>
</dbReference>
<dbReference type="EMBL" id="JASMQC010000005">
    <property type="protein sequence ID" value="KAK1944795.1"/>
    <property type="molecule type" value="Genomic_DNA"/>
</dbReference>
<keyword evidence="3" id="KW-0206">Cytoskeleton</keyword>
<dbReference type="PANTHER" id="PTHR46126">
    <property type="entry name" value="DYNACTIN SUBUNIT 5"/>
    <property type="match status" value="1"/>
</dbReference>
<feature type="region of interest" description="Disordered" evidence="6">
    <location>
        <begin position="40"/>
        <end position="89"/>
    </location>
</feature>
<dbReference type="AlphaFoldDB" id="A0AAD9LPJ3"/>
<comment type="subcellular location">
    <subcellularLocation>
        <location evidence="1">Cytoplasm</location>
        <location evidence="1">Cytoskeleton</location>
    </subcellularLocation>
</comment>
<name>A0AAD9LPJ3_9STRA</name>
<evidence type="ECO:0000313" key="8">
    <source>
        <dbReference type="Proteomes" id="UP001259832"/>
    </source>
</evidence>
<dbReference type="Pfam" id="PF21711">
    <property type="entry name" value="DCTN5"/>
    <property type="match status" value="1"/>
</dbReference>
<sequence length="576" mass="62971">MASELMNLPTAMYPVEEMQTKPNFRQVGTKPTGSMMRGAAVLRQPPDPSMKVSSIPSKYETVLHRDSNERSGFGNRTTRFGDCENELPGPGQYYKQPTFVRSSVDSGSVSRLGYSTGFVSKSKRFKEQARLVVPGPGQYQPNRDDRKTQNKKHGMSSFVNAPKRSNNQTPNAPGPGDYNAAQPSSAYAHNVSKSVFSSKTSRGWQISTEVPAPGQYENPIHLGRSLQGHHTPQSIFKSSVKRLGSDATFTPGPGAYNAEDAESALRYDWVAKSHSSAAFRTGNADRFGRMPGKIVTDGELGPGSYEVSTLADKLAQKQGSASVFKSKTSRTGGVGGISQKRSVPGPAFYHPASTEKRSHLLNANKKWLATFMQHYVAFHFAHSQKLQEAGDMNPYVEAPERQFDPETYIHTSTGNKISRKCTLCGAHNIHLRGKTIVDSGAIVRADLAKVSLGKQCIIREKCVVKPPTRVVSTGLAFIPVKVGDYVYIGEDTVVEAAMIGSYVQIGKNCVIGKRAIIRDCCRIEDNTIVPADAVIPPFSRIGGIPGKLIEDMPEATQELYIGQISRYFDNFTPHED</sequence>
<dbReference type="InterPro" id="IPR010736">
    <property type="entry name" value="SHIPPO-rpt"/>
</dbReference>
<reference evidence="7" key="1">
    <citation type="submission" date="2023-08" db="EMBL/GenBank/DDBJ databases">
        <title>Reference Genome Resource for the Citrus Pathogen Phytophthora citrophthora.</title>
        <authorList>
            <person name="Moller H."/>
            <person name="Coetzee B."/>
            <person name="Rose L.J."/>
            <person name="Van Niekerk J.M."/>
        </authorList>
    </citation>
    <scope>NUCLEOTIDE SEQUENCE</scope>
    <source>
        <strain evidence="7">STE-U-9442</strain>
    </source>
</reference>
<protein>
    <recommendedName>
        <fullName evidence="5">Dynactin subunit 5</fullName>
    </recommendedName>
</protein>
<dbReference type="CDD" id="cd03359">
    <property type="entry name" value="LbH_Dynactin_5"/>
    <property type="match status" value="1"/>
</dbReference>
<keyword evidence="2" id="KW-0963">Cytoplasm</keyword>